<gene>
    <name evidence="5" type="ORF">AT959_08490</name>
</gene>
<evidence type="ECO:0000313" key="6">
    <source>
        <dbReference type="Proteomes" id="UP000070186"/>
    </source>
</evidence>
<dbReference type="Pfam" id="PF00015">
    <property type="entry name" value="MCPsignal"/>
    <property type="match status" value="1"/>
</dbReference>
<dbReference type="GO" id="GO:0007165">
    <property type="term" value="P:signal transduction"/>
    <property type="evidence" value="ECO:0007669"/>
    <property type="project" value="UniProtKB-KW"/>
</dbReference>
<evidence type="ECO:0000259" key="4">
    <source>
        <dbReference type="PROSITE" id="PS50111"/>
    </source>
</evidence>
<evidence type="ECO:0000256" key="2">
    <source>
        <dbReference type="ARBA" id="ARBA00029447"/>
    </source>
</evidence>
<dbReference type="PANTHER" id="PTHR43531:SF14">
    <property type="entry name" value="METHYL-ACCEPTING CHEMOTAXIS PROTEIN I-RELATED"/>
    <property type="match status" value="1"/>
</dbReference>
<dbReference type="InterPro" id="IPR019494">
    <property type="entry name" value="FIST_C"/>
</dbReference>
<dbReference type="InterPro" id="IPR051310">
    <property type="entry name" value="MCP_chemotaxis"/>
</dbReference>
<keyword evidence="1" id="KW-0488">Methylation</keyword>
<dbReference type="InterPro" id="IPR013702">
    <property type="entry name" value="FIST_domain_N"/>
</dbReference>
<dbReference type="SMART" id="SM01204">
    <property type="entry name" value="FIST_C"/>
    <property type="match status" value="1"/>
</dbReference>
<name>A0A133XJW5_9RHOO</name>
<dbReference type="PANTHER" id="PTHR43531">
    <property type="entry name" value="PROTEIN ICFG"/>
    <property type="match status" value="1"/>
</dbReference>
<evidence type="ECO:0000256" key="3">
    <source>
        <dbReference type="PROSITE-ProRule" id="PRU00284"/>
    </source>
</evidence>
<keyword evidence="3" id="KW-0807">Transducer</keyword>
<reference evidence="5 6" key="1">
    <citation type="submission" date="2015-12" db="EMBL/GenBank/DDBJ databases">
        <title>Nitrous oxide reduction kinetics distinguish bacteria harboring typical versus atypical NosZ.</title>
        <authorList>
            <person name="Yoon S."/>
            <person name="Nissen S."/>
            <person name="Park D."/>
            <person name="Sanford R.A."/>
            <person name="Loeffler F.E."/>
        </authorList>
    </citation>
    <scope>NUCLEOTIDE SEQUENCE [LARGE SCALE GENOMIC DNA]</scope>
    <source>
        <strain evidence="5 6">ATCC BAA-841</strain>
    </source>
</reference>
<dbReference type="SMART" id="SM00283">
    <property type="entry name" value="MA"/>
    <property type="match status" value="1"/>
</dbReference>
<evidence type="ECO:0000256" key="1">
    <source>
        <dbReference type="ARBA" id="ARBA00022481"/>
    </source>
</evidence>
<dbReference type="Pfam" id="PF08495">
    <property type="entry name" value="FIST"/>
    <property type="match status" value="1"/>
</dbReference>
<dbReference type="STRING" id="281362.AT959_08490"/>
<dbReference type="SMART" id="SM00897">
    <property type="entry name" value="FIST"/>
    <property type="match status" value="1"/>
</dbReference>
<feature type="domain" description="Methyl-accepting transducer" evidence="4">
    <location>
        <begin position="455"/>
        <end position="642"/>
    </location>
</feature>
<dbReference type="GO" id="GO:0005886">
    <property type="term" value="C:plasma membrane"/>
    <property type="evidence" value="ECO:0007669"/>
    <property type="project" value="TreeGrafter"/>
</dbReference>
<dbReference type="SUPFAM" id="SSF58104">
    <property type="entry name" value="Methyl-accepting chemotaxis protein (MCP) signaling domain"/>
    <property type="match status" value="1"/>
</dbReference>
<dbReference type="InterPro" id="IPR004089">
    <property type="entry name" value="MCPsignal_dom"/>
</dbReference>
<comment type="similarity">
    <text evidence="2">Belongs to the methyl-accepting chemotaxis (MCP) protein family.</text>
</comment>
<dbReference type="Gene3D" id="1.10.287.950">
    <property type="entry name" value="Methyl-accepting chemotaxis protein"/>
    <property type="match status" value="1"/>
</dbReference>
<proteinExistence type="inferred from homology"/>
<accession>A0A133XJW5</accession>
<evidence type="ECO:0000313" key="5">
    <source>
        <dbReference type="EMBL" id="KXB31221.1"/>
    </source>
</evidence>
<dbReference type="EMBL" id="LODL01000019">
    <property type="protein sequence ID" value="KXB31221.1"/>
    <property type="molecule type" value="Genomic_DNA"/>
</dbReference>
<dbReference type="Pfam" id="PF10442">
    <property type="entry name" value="FIST_C"/>
    <property type="match status" value="1"/>
</dbReference>
<comment type="caution">
    <text evidence="5">The sequence shown here is derived from an EMBL/GenBank/DDBJ whole genome shotgun (WGS) entry which is preliminary data.</text>
</comment>
<organism evidence="5 6">
    <name type="scientific">Dechloromonas denitrificans</name>
    <dbReference type="NCBI Taxonomy" id="281362"/>
    <lineage>
        <taxon>Bacteria</taxon>
        <taxon>Pseudomonadati</taxon>
        <taxon>Pseudomonadota</taxon>
        <taxon>Betaproteobacteria</taxon>
        <taxon>Rhodocyclales</taxon>
        <taxon>Azonexaceae</taxon>
        <taxon>Dechloromonas</taxon>
    </lineage>
</organism>
<dbReference type="GO" id="GO:0006935">
    <property type="term" value="P:chemotaxis"/>
    <property type="evidence" value="ECO:0007669"/>
    <property type="project" value="TreeGrafter"/>
</dbReference>
<protein>
    <recommendedName>
        <fullName evidence="4">Methyl-accepting transducer domain-containing protein</fullName>
    </recommendedName>
</protein>
<dbReference type="PROSITE" id="PS50111">
    <property type="entry name" value="CHEMOTAXIS_TRANSDUC_2"/>
    <property type="match status" value="1"/>
</dbReference>
<sequence length="657" mass="70024">MFSFFRSPAQAATHQSLPAAVRGRFNAERLPAGAAQLGLPAGAGGLFIGFVPPYANFQGVAEGLQRVLGSGPTFAALSSTGALCSGGASTYCGAGAHDREGSFLWLSDEIVERSEVFTIDLKVGQGTTVGERVSRIAQELNSVQPSFPISAQDCFALVFCDGLSASEGFLMRAWYESQRFPCLAVGGSAGGKLDFSATYMHDGQRVLSGRAMLVFCKVRKGIRFSPFKTQNFVPAGKSWLVAEADPVARTVSSVFTADGRTQRFMPALAAHFRCTEGEVEKHLAGHTFAVSVNDEMFIRSVAALGADKTSFFCDIEFGDCLHLLKVTDFIATTQRDWQQFLVGKGAPLAMLLNDCVLRRLGNPELLGRADFFAETPAAGFSTFGEILGIPINQTLSALVFFRESDGYGDPFMSAFPVHYAGFATHYAQRALQRWVTLNGMQRGMVEQVLVYERTVQPVVDTLPSLAAGFRQQAETLSRALALMADVGAAAKDSQHSQASLGSGLDDLERLSKAIGSITGGISAIADQTNLLALNAAIEAARAGEAGRGFAVVADEVRKLAQSAKHQADATASSIQEAVRTISGIRQIAHATLASIDGLIAKSEQAAGQIEQMTSDAAREHRQVTNSLSNVDELSRGMATLNELLGRLEHLQGMAAKL</sequence>
<dbReference type="GO" id="GO:0004888">
    <property type="term" value="F:transmembrane signaling receptor activity"/>
    <property type="evidence" value="ECO:0007669"/>
    <property type="project" value="TreeGrafter"/>
</dbReference>
<dbReference type="Proteomes" id="UP000070186">
    <property type="component" value="Unassembled WGS sequence"/>
</dbReference>
<keyword evidence="6" id="KW-1185">Reference proteome</keyword>
<dbReference type="AlphaFoldDB" id="A0A133XJW5"/>